<name>A0A6G0SXS4_APHGL</name>
<reference evidence="1 2" key="1">
    <citation type="submission" date="2019-08" db="EMBL/GenBank/DDBJ databases">
        <title>The genome of the soybean aphid Biotype 1, its phylome, world population structure and adaptation to the North American continent.</title>
        <authorList>
            <person name="Giordano R."/>
            <person name="Donthu R.K."/>
            <person name="Hernandez A.G."/>
            <person name="Wright C.L."/>
            <person name="Zimin A.V."/>
        </authorList>
    </citation>
    <scope>NUCLEOTIDE SEQUENCE [LARGE SCALE GENOMIC DNA]</scope>
    <source>
        <tissue evidence="1">Whole aphids</tissue>
    </source>
</reference>
<keyword evidence="2" id="KW-1185">Reference proteome</keyword>
<dbReference type="EMBL" id="VYZN01001120">
    <property type="protein sequence ID" value="KAE9522491.1"/>
    <property type="molecule type" value="Genomic_DNA"/>
</dbReference>
<evidence type="ECO:0000313" key="1">
    <source>
        <dbReference type="EMBL" id="KAE9522491.1"/>
    </source>
</evidence>
<comment type="caution">
    <text evidence="1">The sequence shown here is derived from an EMBL/GenBank/DDBJ whole genome shotgun (WGS) entry which is preliminary data.</text>
</comment>
<evidence type="ECO:0000313" key="2">
    <source>
        <dbReference type="Proteomes" id="UP000475862"/>
    </source>
</evidence>
<dbReference type="AlphaFoldDB" id="A0A6G0SXS4"/>
<dbReference type="OrthoDB" id="7594129at2759"/>
<gene>
    <name evidence="1" type="ORF">AGLY_017152</name>
</gene>
<accession>A0A6G0SXS4</accession>
<protein>
    <submittedName>
        <fullName evidence="1">Uncharacterized protein</fullName>
    </submittedName>
</protein>
<proteinExistence type="predicted"/>
<sequence length="210" mass="24835">MLSVYSVIKPPKSGNCSVLEEDTPVISIEDLKDIIKEQNIMSERENKIHKFKSKIDQIVNDELGISMIYFKTIIIARHKNQPYIIKRLKSQTKCSLCINSMNIEYIEYGQIIHLAADLVNLKTRGFLTHPNHHIYTIIKFLETSFSIYADSINVFEDTYEDFFKNEHLHLKWKCAEHRIEIFSNIFVLFFTMRIRQQRYSKNIEQIGKNK</sequence>
<organism evidence="1 2">
    <name type="scientific">Aphis glycines</name>
    <name type="common">Soybean aphid</name>
    <dbReference type="NCBI Taxonomy" id="307491"/>
    <lineage>
        <taxon>Eukaryota</taxon>
        <taxon>Metazoa</taxon>
        <taxon>Ecdysozoa</taxon>
        <taxon>Arthropoda</taxon>
        <taxon>Hexapoda</taxon>
        <taxon>Insecta</taxon>
        <taxon>Pterygota</taxon>
        <taxon>Neoptera</taxon>
        <taxon>Paraneoptera</taxon>
        <taxon>Hemiptera</taxon>
        <taxon>Sternorrhyncha</taxon>
        <taxon>Aphidomorpha</taxon>
        <taxon>Aphidoidea</taxon>
        <taxon>Aphididae</taxon>
        <taxon>Aphidini</taxon>
        <taxon>Aphis</taxon>
        <taxon>Aphis</taxon>
    </lineage>
</organism>
<dbReference type="Proteomes" id="UP000475862">
    <property type="component" value="Unassembled WGS sequence"/>
</dbReference>